<evidence type="ECO:0000313" key="2">
    <source>
        <dbReference type="EMBL" id="TPW25901.1"/>
    </source>
</evidence>
<dbReference type="PANTHER" id="PTHR43682">
    <property type="entry name" value="LACTATE UTILIZATION PROTEIN C"/>
    <property type="match status" value="1"/>
</dbReference>
<organism evidence="2 3">
    <name type="scientific">Pararhizobium mangrovi</name>
    <dbReference type="NCBI Taxonomy" id="2590452"/>
    <lineage>
        <taxon>Bacteria</taxon>
        <taxon>Pseudomonadati</taxon>
        <taxon>Pseudomonadota</taxon>
        <taxon>Alphaproteobacteria</taxon>
        <taxon>Hyphomicrobiales</taxon>
        <taxon>Rhizobiaceae</taxon>
        <taxon>Rhizobium/Agrobacterium group</taxon>
        <taxon>Pararhizobium</taxon>
    </lineage>
</organism>
<evidence type="ECO:0000313" key="3">
    <source>
        <dbReference type="Proteomes" id="UP000320314"/>
    </source>
</evidence>
<proteinExistence type="predicted"/>
<evidence type="ECO:0000259" key="1">
    <source>
        <dbReference type="Pfam" id="PF02589"/>
    </source>
</evidence>
<gene>
    <name evidence="2" type="ORF">FJU11_17200</name>
</gene>
<name>A0A506TY61_9HYPH</name>
<comment type="caution">
    <text evidence="2">The sequence shown here is derived from an EMBL/GenBank/DDBJ whole genome shotgun (WGS) entry which is preliminary data.</text>
</comment>
<dbReference type="AlphaFoldDB" id="A0A506TY61"/>
<sequence>MSGRDAILSKIRASLGAGGDEAARKTAVAERLAGHPRGVIPERGHLPAAERLALFRDMAIKANASVATLAGYDALPDAVLTYLRERNLPASVRMGTDPRLAEAPWHEAATLEVKSGASDGEDVTGVSHALGAVAETGTLALTSGTDNPTTVNFLPEHHLVVVDAKDVTGDLESLWSALRTSRGDGSMPRTVNLVTGPSRSGDIEQVLLMGAHGPRSVHILVIDPEGTMPAERTP</sequence>
<feature type="domain" description="LUD" evidence="1">
    <location>
        <begin position="124"/>
        <end position="222"/>
    </location>
</feature>
<dbReference type="PANTHER" id="PTHR43682:SF1">
    <property type="entry name" value="LACTATE UTILIZATION PROTEIN C"/>
    <property type="match status" value="1"/>
</dbReference>
<dbReference type="EMBL" id="VHLH01000044">
    <property type="protein sequence ID" value="TPW25901.1"/>
    <property type="molecule type" value="Genomic_DNA"/>
</dbReference>
<protein>
    <submittedName>
        <fullName evidence="2">Lactate utilization protein</fullName>
    </submittedName>
</protein>
<dbReference type="InterPro" id="IPR037171">
    <property type="entry name" value="NagB/RpiA_transferase-like"/>
</dbReference>
<keyword evidence="3" id="KW-1185">Reference proteome</keyword>
<dbReference type="Proteomes" id="UP000320314">
    <property type="component" value="Unassembled WGS sequence"/>
</dbReference>
<dbReference type="RefSeq" id="WP_141168312.1">
    <property type="nucleotide sequence ID" value="NZ_VHLH01000044.1"/>
</dbReference>
<dbReference type="Gene3D" id="3.40.50.10420">
    <property type="entry name" value="NagB/RpiA/CoA transferase-like"/>
    <property type="match status" value="1"/>
</dbReference>
<accession>A0A506TY61</accession>
<dbReference type="Pfam" id="PF02589">
    <property type="entry name" value="LUD_dom"/>
    <property type="match status" value="1"/>
</dbReference>
<dbReference type="InterPro" id="IPR003741">
    <property type="entry name" value="LUD_dom"/>
</dbReference>
<dbReference type="OrthoDB" id="9794157at2"/>
<reference evidence="2 3" key="1">
    <citation type="submission" date="2019-06" db="EMBL/GenBank/DDBJ databases">
        <authorList>
            <person name="Li M."/>
        </authorList>
    </citation>
    <scope>NUCLEOTIDE SEQUENCE [LARGE SCALE GENOMIC DNA]</scope>
    <source>
        <strain evidence="2 3">BGMRC6574</strain>
    </source>
</reference>
<dbReference type="InterPro" id="IPR024185">
    <property type="entry name" value="FTHF_cligase-like_sf"/>
</dbReference>
<dbReference type="SUPFAM" id="SSF100950">
    <property type="entry name" value="NagB/RpiA/CoA transferase-like"/>
    <property type="match status" value="1"/>
</dbReference>